<gene>
    <name evidence="1" type="ORF">LCGC14_2133850</name>
</gene>
<proteinExistence type="predicted"/>
<evidence type="ECO:0008006" key="2">
    <source>
        <dbReference type="Google" id="ProtNLM"/>
    </source>
</evidence>
<accession>A0A0F9GWM7</accession>
<comment type="caution">
    <text evidence="1">The sequence shown here is derived from an EMBL/GenBank/DDBJ whole genome shotgun (WGS) entry which is preliminary data.</text>
</comment>
<reference evidence="1" key="1">
    <citation type="journal article" date="2015" name="Nature">
        <title>Complex archaea that bridge the gap between prokaryotes and eukaryotes.</title>
        <authorList>
            <person name="Spang A."/>
            <person name="Saw J.H."/>
            <person name="Jorgensen S.L."/>
            <person name="Zaremba-Niedzwiedzka K."/>
            <person name="Martijn J."/>
            <person name="Lind A.E."/>
            <person name="van Eijk R."/>
            <person name="Schleper C."/>
            <person name="Guy L."/>
            <person name="Ettema T.J."/>
        </authorList>
    </citation>
    <scope>NUCLEOTIDE SEQUENCE</scope>
</reference>
<organism evidence="1">
    <name type="scientific">marine sediment metagenome</name>
    <dbReference type="NCBI Taxonomy" id="412755"/>
    <lineage>
        <taxon>unclassified sequences</taxon>
        <taxon>metagenomes</taxon>
        <taxon>ecological metagenomes</taxon>
    </lineage>
</organism>
<dbReference type="AlphaFoldDB" id="A0A0F9GWM7"/>
<protein>
    <recommendedName>
        <fullName evidence="2">IrrE N-terminal-like domain-containing protein</fullName>
    </recommendedName>
</protein>
<evidence type="ECO:0000313" key="1">
    <source>
        <dbReference type="EMBL" id="KKL67552.1"/>
    </source>
</evidence>
<name>A0A0F9GWM7_9ZZZZ</name>
<dbReference type="EMBL" id="LAZR01026823">
    <property type="protein sequence ID" value="KKL67552.1"/>
    <property type="molecule type" value="Genomic_DNA"/>
</dbReference>
<sequence>MFNLPTRLRIGSWYFQCSRIPMDDDGRNGYNSDGGGYLKVNECLQDDKAASATFHEISHLALEQHHVKLSEEVEEQVCVAFEETFVGLAKDEQKFVQHMFKEMGKL</sequence>